<protein>
    <recommendedName>
        <fullName evidence="8 14">Aldose 1-epimerase</fullName>
        <ecNumber evidence="7 14">5.1.3.3</ecNumber>
    </recommendedName>
</protein>
<evidence type="ECO:0000256" key="5">
    <source>
        <dbReference type="ARBA" id="ARBA00006206"/>
    </source>
</evidence>
<evidence type="ECO:0000256" key="12">
    <source>
        <dbReference type="ARBA" id="ARBA00023235"/>
    </source>
</evidence>
<comment type="catalytic activity">
    <reaction evidence="1 14">
        <text>alpha-D-glucose = beta-D-glucose</text>
        <dbReference type="Rhea" id="RHEA:10264"/>
        <dbReference type="ChEBI" id="CHEBI:15903"/>
        <dbReference type="ChEBI" id="CHEBI:17925"/>
        <dbReference type="EC" id="5.1.3.3"/>
    </reaction>
</comment>
<comment type="subcellular location">
    <subcellularLocation>
        <location evidence="3">Cytoplasm</location>
    </subcellularLocation>
</comment>
<name>A0A9X2B868_9SPHI</name>
<evidence type="ECO:0000256" key="8">
    <source>
        <dbReference type="ARBA" id="ARBA00014165"/>
    </source>
</evidence>
<dbReference type="SUPFAM" id="SSF74650">
    <property type="entry name" value="Galactose mutarotase-like"/>
    <property type="match status" value="1"/>
</dbReference>
<dbReference type="Proteomes" id="UP001139450">
    <property type="component" value="Unassembled WGS sequence"/>
</dbReference>
<dbReference type="PANTHER" id="PTHR10091:SF0">
    <property type="entry name" value="GALACTOSE MUTAROTASE"/>
    <property type="match status" value="1"/>
</dbReference>
<dbReference type="EMBL" id="JALJEJ010000002">
    <property type="protein sequence ID" value="MCJ8209309.1"/>
    <property type="molecule type" value="Genomic_DNA"/>
</dbReference>
<dbReference type="GO" id="GO:0006006">
    <property type="term" value="P:glucose metabolic process"/>
    <property type="evidence" value="ECO:0007669"/>
    <property type="project" value="TreeGrafter"/>
</dbReference>
<keyword evidence="10" id="KW-0597">Phosphoprotein</keyword>
<accession>A0A9X2B868</accession>
<evidence type="ECO:0000256" key="16">
    <source>
        <dbReference type="PIRSR" id="PIRSR005096-2"/>
    </source>
</evidence>
<gene>
    <name evidence="19" type="ORF">MUY27_06285</name>
</gene>
<evidence type="ECO:0000256" key="1">
    <source>
        <dbReference type="ARBA" id="ARBA00001614"/>
    </source>
</evidence>
<keyword evidence="11" id="KW-0106">Calcium</keyword>
<dbReference type="FunFam" id="2.70.98.10:FF:000003">
    <property type="entry name" value="Aldose 1-epimerase"/>
    <property type="match status" value="1"/>
</dbReference>
<comment type="pathway">
    <text evidence="4 14">Carbohydrate metabolism; hexose metabolism.</text>
</comment>
<keyword evidence="20" id="KW-1185">Reference proteome</keyword>
<evidence type="ECO:0000313" key="20">
    <source>
        <dbReference type="Proteomes" id="UP001139450"/>
    </source>
</evidence>
<evidence type="ECO:0000256" key="9">
    <source>
        <dbReference type="ARBA" id="ARBA00022490"/>
    </source>
</evidence>
<proteinExistence type="inferred from homology"/>
<dbReference type="GO" id="GO:0030246">
    <property type="term" value="F:carbohydrate binding"/>
    <property type="evidence" value="ECO:0007669"/>
    <property type="project" value="InterPro"/>
</dbReference>
<dbReference type="GO" id="GO:0004034">
    <property type="term" value="F:aldose 1-epimerase activity"/>
    <property type="evidence" value="ECO:0007669"/>
    <property type="project" value="UniProtKB-EC"/>
</dbReference>
<dbReference type="EC" id="5.1.3.3" evidence="7 14"/>
<feature type="binding site" evidence="16">
    <location>
        <position position="295"/>
    </location>
    <ligand>
        <name>beta-D-galactose</name>
        <dbReference type="ChEBI" id="CHEBI:27667"/>
    </ligand>
</feature>
<dbReference type="CDD" id="cd09019">
    <property type="entry name" value="galactose_mutarotase_like"/>
    <property type="match status" value="1"/>
</dbReference>
<evidence type="ECO:0000256" key="6">
    <source>
        <dbReference type="ARBA" id="ARBA00011245"/>
    </source>
</evidence>
<keyword evidence="9" id="KW-0963">Cytoplasm</keyword>
<evidence type="ECO:0000313" key="19">
    <source>
        <dbReference type="EMBL" id="MCJ8209309.1"/>
    </source>
</evidence>
<evidence type="ECO:0000256" key="14">
    <source>
        <dbReference type="PIRNR" id="PIRNR005096"/>
    </source>
</evidence>
<comment type="subunit">
    <text evidence="6">Monomer.</text>
</comment>
<dbReference type="InterPro" id="IPR011013">
    <property type="entry name" value="Gal_mutarotase_sf_dom"/>
</dbReference>
<comment type="similarity">
    <text evidence="5 14">Belongs to the aldose epimerase family.</text>
</comment>
<dbReference type="InterPro" id="IPR018052">
    <property type="entry name" value="Ald1_epimerase_CS"/>
</dbReference>
<dbReference type="PROSITE" id="PS51257">
    <property type="entry name" value="PROKAR_LIPOPROTEIN"/>
    <property type="match status" value="1"/>
</dbReference>
<evidence type="ECO:0000256" key="10">
    <source>
        <dbReference type="ARBA" id="ARBA00022553"/>
    </source>
</evidence>
<keyword evidence="18" id="KW-0732">Signal</keyword>
<evidence type="ECO:0000256" key="7">
    <source>
        <dbReference type="ARBA" id="ARBA00013185"/>
    </source>
</evidence>
<keyword evidence="13 14" id="KW-0119">Carbohydrate metabolism</keyword>
<dbReference type="AlphaFoldDB" id="A0A9X2B868"/>
<dbReference type="GO" id="GO:0033499">
    <property type="term" value="P:galactose catabolic process via UDP-galactose, Leloir pathway"/>
    <property type="evidence" value="ECO:0007669"/>
    <property type="project" value="TreeGrafter"/>
</dbReference>
<dbReference type="Pfam" id="PF01263">
    <property type="entry name" value="Aldose_epim"/>
    <property type="match status" value="1"/>
</dbReference>
<reference evidence="19" key="1">
    <citation type="submission" date="2022-04" db="EMBL/GenBank/DDBJ databases">
        <title>Mucilaginibacter sp. RS28 isolated from freshwater.</title>
        <authorList>
            <person name="Ko S.-R."/>
        </authorList>
    </citation>
    <scope>NUCLEOTIDE SEQUENCE</scope>
    <source>
        <strain evidence="19">RS28</strain>
    </source>
</reference>
<dbReference type="InterPro" id="IPR047215">
    <property type="entry name" value="Galactose_mutarotase-like"/>
</dbReference>
<evidence type="ECO:0000256" key="3">
    <source>
        <dbReference type="ARBA" id="ARBA00004496"/>
    </source>
</evidence>
<evidence type="ECO:0000256" key="17">
    <source>
        <dbReference type="PIRSR" id="PIRSR005096-3"/>
    </source>
</evidence>
<evidence type="ECO:0000256" key="4">
    <source>
        <dbReference type="ARBA" id="ARBA00005028"/>
    </source>
</evidence>
<keyword evidence="12 14" id="KW-0413">Isomerase</keyword>
<dbReference type="PROSITE" id="PS00545">
    <property type="entry name" value="ALDOSE_1_EPIMERASE"/>
    <property type="match status" value="1"/>
</dbReference>
<dbReference type="Gene3D" id="2.70.98.10">
    <property type="match status" value="1"/>
</dbReference>
<dbReference type="PIRSF" id="PIRSF005096">
    <property type="entry name" value="GALM"/>
    <property type="match status" value="1"/>
</dbReference>
<comment type="cofactor">
    <cofactor evidence="2">
        <name>Ca(2+)</name>
        <dbReference type="ChEBI" id="CHEBI:29108"/>
    </cofactor>
</comment>
<sequence>MYQQLVKPAFKYLFLLAAAGGVMSSCNNTAKNNSKMTDSIAASKLLPDSSGFDQTVDGKKVKLFVLKGKNGMQAAITNYGGRIVSLLVKDQKGDTVDVVAGFDSVKGYEEAASNYYGALIGRYGNRIGNAHFKLNGKDYPLFANNGPNTLHGGKHGFDVKVWDAEQPNEHQLILKYHSPDMEEGFPGNLDVKVTYTVTKYNSLEIEYEATTDKPTVVNLTNHAYFNLNGWGSGDILKHVLQINADSYTPVDDKLIPTGKIESVKGTPFDFRAPLSIGERINDSTNTQIKYGMGYDHNFVLNKPNTSVPVVTVIGDQTGLIMKVFTTEPGIQFYSGNFMKGAFKMKGGHPDAHRSAFCLETQHFPDSPNKPQFPSTELQPGKTYKSITMYQFEKK</sequence>
<dbReference type="InterPro" id="IPR008183">
    <property type="entry name" value="Aldose_1/G6P_1-epimerase"/>
</dbReference>
<dbReference type="GO" id="GO:0005737">
    <property type="term" value="C:cytoplasm"/>
    <property type="evidence" value="ECO:0007669"/>
    <property type="project" value="UniProtKB-SubCell"/>
</dbReference>
<comment type="caution">
    <text evidence="19">The sequence shown here is derived from an EMBL/GenBank/DDBJ whole genome shotgun (WGS) entry which is preliminary data.</text>
</comment>
<evidence type="ECO:0000256" key="2">
    <source>
        <dbReference type="ARBA" id="ARBA00001913"/>
    </source>
</evidence>
<dbReference type="RefSeq" id="WP_245129139.1">
    <property type="nucleotide sequence ID" value="NZ_JALJEJ010000002.1"/>
</dbReference>
<evidence type="ECO:0000256" key="18">
    <source>
        <dbReference type="SAM" id="SignalP"/>
    </source>
</evidence>
<feature type="binding site" evidence="17">
    <location>
        <begin position="125"/>
        <end position="126"/>
    </location>
    <ligand>
        <name>beta-D-galactose</name>
        <dbReference type="ChEBI" id="CHEBI:27667"/>
    </ligand>
</feature>
<evidence type="ECO:0000256" key="15">
    <source>
        <dbReference type="PIRSR" id="PIRSR005096-1"/>
    </source>
</evidence>
<feature type="signal peptide" evidence="18">
    <location>
        <begin position="1"/>
        <end position="30"/>
    </location>
</feature>
<dbReference type="PANTHER" id="PTHR10091">
    <property type="entry name" value="ALDOSE-1-EPIMERASE"/>
    <property type="match status" value="1"/>
</dbReference>
<feature type="binding site" evidence="17">
    <location>
        <begin position="222"/>
        <end position="224"/>
    </location>
    <ligand>
        <name>beta-D-galactose</name>
        <dbReference type="ChEBI" id="CHEBI:27667"/>
    </ligand>
</feature>
<evidence type="ECO:0000256" key="13">
    <source>
        <dbReference type="ARBA" id="ARBA00023277"/>
    </source>
</evidence>
<feature type="active site" description="Proton acceptor" evidence="15">
    <location>
        <position position="359"/>
    </location>
</feature>
<dbReference type="NCBIfam" id="NF008277">
    <property type="entry name" value="PRK11055.1"/>
    <property type="match status" value="1"/>
</dbReference>
<dbReference type="InterPro" id="IPR015443">
    <property type="entry name" value="Aldose_1-epimerase"/>
</dbReference>
<organism evidence="19 20">
    <name type="scientific">Mucilaginibacter straminoryzae</name>
    <dbReference type="NCBI Taxonomy" id="2932774"/>
    <lineage>
        <taxon>Bacteria</taxon>
        <taxon>Pseudomonadati</taxon>
        <taxon>Bacteroidota</taxon>
        <taxon>Sphingobacteriia</taxon>
        <taxon>Sphingobacteriales</taxon>
        <taxon>Sphingobacteriaceae</taxon>
        <taxon>Mucilaginibacter</taxon>
    </lineage>
</organism>
<feature type="active site" description="Proton donor" evidence="15">
    <location>
        <position position="222"/>
    </location>
</feature>
<evidence type="ECO:0000256" key="11">
    <source>
        <dbReference type="ARBA" id="ARBA00022837"/>
    </source>
</evidence>
<dbReference type="InterPro" id="IPR014718">
    <property type="entry name" value="GH-type_carb-bd"/>
</dbReference>
<feature type="chain" id="PRO_5040962911" description="Aldose 1-epimerase" evidence="18">
    <location>
        <begin position="31"/>
        <end position="394"/>
    </location>
</feature>